<evidence type="ECO:0000313" key="1">
    <source>
        <dbReference type="EMBL" id="MFC7234343.1"/>
    </source>
</evidence>
<dbReference type="Proteomes" id="UP001596398">
    <property type="component" value="Unassembled WGS sequence"/>
</dbReference>
<protein>
    <submittedName>
        <fullName evidence="1">Uncharacterized protein</fullName>
    </submittedName>
</protein>
<dbReference type="EMBL" id="JBHTAP010000001">
    <property type="protein sequence ID" value="MFC7234343.1"/>
    <property type="molecule type" value="Genomic_DNA"/>
</dbReference>
<organism evidence="1 2">
    <name type="scientific">Halosegnis marinus</name>
    <dbReference type="NCBI Taxonomy" id="3034023"/>
    <lineage>
        <taxon>Archaea</taxon>
        <taxon>Methanobacteriati</taxon>
        <taxon>Methanobacteriota</taxon>
        <taxon>Stenosarchaea group</taxon>
        <taxon>Halobacteria</taxon>
        <taxon>Halobacteriales</taxon>
        <taxon>Natronomonadaceae</taxon>
        <taxon>Halosegnis</taxon>
    </lineage>
</organism>
<gene>
    <name evidence="1" type="ORF">ACFQJ4_03335</name>
</gene>
<dbReference type="RefSeq" id="WP_276235344.1">
    <property type="nucleotide sequence ID" value="NZ_CP119802.1"/>
</dbReference>
<sequence>MTRPSPRSTRHERLRAALDGRSEVVAAGTFRKAAGPTTEIVVDGEEPPAWLETEIERLGMAVDRVLPHGETVEIQVR</sequence>
<dbReference type="AlphaFoldDB" id="A0ABD5ZM63"/>
<evidence type="ECO:0000313" key="2">
    <source>
        <dbReference type="Proteomes" id="UP001596398"/>
    </source>
</evidence>
<dbReference type="GeneID" id="79266011"/>
<name>A0ABD5ZM63_9EURY</name>
<accession>A0ABD5ZM63</accession>
<comment type="caution">
    <text evidence="1">The sequence shown here is derived from an EMBL/GenBank/DDBJ whole genome shotgun (WGS) entry which is preliminary data.</text>
</comment>
<proteinExistence type="predicted"/>
<reference evidence="1 2" key="1">
    <citation type="journal article" date="2019" name="Int. J. Syst. Evol. Microbiol.">
        <title>The Global Catalogue of Microorganisms (GCM) 10K type strain sequencing project: providing services to taxonomists for standard genome sequencing and annotation.</title>
        <authorList>
            <consortium name="The Broad Institute Genomics Platform"/>
            <consortium name="The Broad Institute Genome Sequencing Center for Infectious Disease"/>
            <person name="Wu L."/>
            <person name="Ma J."/>
        </authorList>
    </citation>
    <scope>NUCLEOTIDE SEQUENCE [LARGE SCALE GENOMIC DNA]</scope>
    <source>
        <strain evidence="1 2">DT85</strain>
    </source>
</reference>
<keyword evidence="2" id="KW-1185">Reference proteome</keyword>